<evidence type="ECO:0000313" key="4">
    <source>
        <dbReference type="Proteomes" id="UP000284842"/>
    </source>
</evidence>
<dbReference type="Pfam" id="PF00867">
    <property type="entry name" value="XPG_I"/>
    <property type="match status" value="1"/>
</dbReference>
<dbReference type="STRING" id="181874.A0A409YC45"/>
<protein>
    <recommendedName>
        <fullName evidence="2">XPG-I domain-containing protein</fullName>
    </recommendedName>
</protein>
<dbReference type="PANTHER" id="PTHR11081">
    <property type="entry name" value="FLAP ENDONUCLEASE FAMILY MEMBER"/>
    <property type="match status" value="1"/>
</dbReference>
<gene>
    <name evidence="3" type="ORF">CVT24_005460</name>
</gene>
<dbReference type="PANTHER" id="PTHR11081:SF75">
    <property type="entry name" value="ENDONUCLEASE, PUTATIVE (AFU_ORTHOLOGUE AFUA_3G13260)-RELATED"/>
    <property type="match status" value="1"/>
</dbReference>
<accession>A0A409YC45</accession>
<dbReference type="SUPFAM" id="SSF88723">
    <property type="entry name" value="PIN domain-like"/>
    <property type="match status" value="1"/>
</dbReference>
<dbReference type="SMART" id="SM00484">
    <property type="entry name" value="XPGI"/>
    <property type="match status" value="1"/>
</dbReference>
<dbReference type="OrthoDB" id="2148513at2759"/>
<organism evidence="3 4">
    <name type="scientific">Panaeolus cyanescens</name>
    <dbReference type="NCBI Taxonomy" id="181874"/>
    <lineage>
        <taxon>Eukaryota</taxon>
        <taxon>Fungi</taxon>
        <taxon>Dikarya</taxon>
        <taxon>Basidiomycota</taxon>
        <taxon>Agaricomycotina</taxon>
        <taxon>Agaricomycetes</taxon>
        <taxon>Agaricomycetidae</taxon>
        <taxon>Agaricales</taxon>
        <taxon>Agaricineae</taxon>
        <taxon>Galeropsidaceae</taxon>
        <taxon>Panaeolus</taxon>
    </lineage>
</organism>
<dbReference type="InParanoid" id="A0A409YC45"/>
<feature type="region of interest" description="Disordered" evidence="1">
    <location>
        <begin position="173"/>
        <end position="192"/>
    </location>
</feature>
<dbReference type="Gene3D" id="3.40.50.1010">
    <property type="entry name" value="5'-nuclease"/>
    <property type="match status" value="1"/>
</dbReference>
<dbReference type="CDD" id="cd09870">
    <property type="entry name" value="PIN_YEN1"/>
    <property type="match status" value="1"/>
</dbReference>
<dbReference type="EMBL" id="NHTK01001305">
    <property type="protein sequence ID" value="PPR00575.1"/>
    <property type="molecule type" value="Genomic_DNA"/>
</dbReference>
<feature type="domain" description="XPG-I" evidence="2">
    <location>
        <begin position="51"/>
        <end position="130"/>
    </location>
</feature>
<reference evidence="3 4" key="1">
    <citation type="journal article" date="2018" name="Evol. Lett.">
        <title>Horizontal gene cluster transfer increased hallucinogenic mushroom diversity.</title>
        <authorList>
            <person name="Reynolds H.T."/>
            <person name="Vijayakumar V."/>
            <person name="Gluck-Thaler E."/>
            <person name="Korotkin H.B."/>
            <person name="Matheny P.B."/>
            <person name="Slot J.C."/>
        </authorList>
    </citation>
    <scope>NUCLEOTIDE SEQUENCE [LARGE SCALE GENOMIC DNA]</scope>
    <source>
        <strain evidence="3 4">2629</strain>
    </source>
</reference>
<dbReference type="Proteomes" id="UP000284842">
    <property type="component" value="Unassembled WGS sequence"/>
</dbReference>
<evidence type="ECO:0000313" key="3">
    <source>
        <dbReference type="EMBL" id="PPR00575.1"/>
    </source>
</evidence>
<dbReference type="SUPFAM" id="SSF47807">
    <property type="entry name" value="5' to 3' exonuclease, C-terminal subdomain"/>
    <property type="match status" value="1"/>
</dbReference>
<evidence type="ECO:0000256" key="1">
    <source>
        <dbReference type="SAM" id="MobiDB-lite"/>
    </source>
</evidence>
<dbReference type="InterPro" id="IPR006084">
    <property type="entry name" value="XPG/Rad2"/>
</dbReference>
<dbReference type="InterPro" id="IPR029060">
    <property type="entry name" value="PIN-like_dom_sf"/>
</dbReference>
<dbReference type="GO" id="GO:0006281">
    <property type="term" value="P:DNA repair"/>
    <property type="evidence" value="ECO:0007669"/>
    <property type="project" value="UniProtKB-ARBA"/>
</dbReference>
<comment type="caution">
    <text evidence="3">The sequence shown here is derived from an EMBL/GenBank/DDBJ whole genome shotgun (WGS) entry which is preliminary data.</text>
</comment>
<evidence type="ECO:0000259" key="2">
    <source>
        <dbReference type="SMART" id="SM00484"/>
    </source>
</evidence>
<name>A0A409YC45_9AGAR</name>
<dbReference type="GO" id="GO:0017108">
    <property type="term" value="F:5'-flap endonuclease activity"/>
    <property type="evidence" value="ECO:0007669"/>
    <property type="project" value="TreeGrafter"/>
</dbReference>
<dbReference type="InterPro" id="IPR006086">
    <property type="entry name" value="XPG-I_dom"/>
</dbReference>
<keyword evidence="4" id="KW-1185">Reference proteome</keyword>
<dbReference type="InterPro" id="IPR036279">
    <property type="entry name" value="5-3_exonuclease_C_sf"/>
</dbReference>
<proteinExistence type="predicted"/>
<sequence length="408" mass="46287">MGVHHLWKVLKPFVRATFVFVFDGPGRPNIKRGRQVRPYVWWTHVVEELIHAFGFSLHHAPGEAEAELADLNNRRIVDAVITSDNDAFVFGAQQVIRPIPCAERRTPSSNLCGDEFEFYSAAQIYENLHLTRGGLILFALLCGGDYDSGIPHCGPAVSIGLSRCGYGDELANKPDGLGPDVDEETQGDPQASTQGFFDRWRQAVYHELVTNDHQHLPSRQPSIATSIQALRFPDPRVLSLYTAPLVSKADHYSLSWYLVREPLLTSIRDFWVIFPAIILRMLYCPLTLYNHELRRLLSPSLQVTITHIAWKLRKGRWRTRYGDTRQPKLTFNTSALLTLMGLSSQEQDNVTHVWVPMHALPNELRPGPLADHQLEVAQSSRSQMKAETIKQGRVLYLILISRDLRAQQ</sequence>
<dbReference type="PRINTS" id="PR00853">
    <property type="entry name" value="XPGRADSUPER"/>
</dbReference>
<dbReference type="AlphaFoldDB" id="A0A409YC45"/>